<organism evidence="1 2">
    <name type="scientific">Melipona bicolor</name>
    <dbReference type="NCBI Taxonomy" id="60889"/>
    <lineage>
        <taxon>Eukaryota</taxon>
        <taxon>Metazoa</taxon>
        <taxon>Ecdysozoa</taxon>
        <taxon>Arthropoda</taxon>
        <taxon>Hexapoda</taxon>
        <taxon>Insecta</taxon>
        <taxon>Pterygota</taxon>
        <taxon>Neoptera</taxon>
        <taxon>Endopterygota</taxon>
        <taxon>Hymenoptera</taxon>
        <taxon>Apocrita</taxon>
        <taxon>Aculeata</taxon>
        <taxon>Apoidea</taxon>
        <taxon>Anthophila</taxon>
        <taxon>Apidae</taxon>
        <taxon>Melipona</taxon>
    </lineage>
</organism>
<evidence type="ECO:0000313" key="1">
    <source>
        <dbReference type="EMBL" id="KAK1123437.1"/>
    </source>
</evidence>
<protein>
    <submittedName>
        <fullName evidence="1">Uncharacterized protein</fullName>
    </submittedName>
</protein>
<reference evidence="1" key="1">
    <citation type="submission" date="2021-10" db="EMBL/GenBank/DDBJ databases">
        <title>Melipona bicolor Genome sequencing and assembly.</title>
        <authorList>
            <person name="Araujo N.S."/>
            <person name="Arias M.C."/>
        </authorList>
    </citation>
    <scope>NUCLEOTIDE SEQUENCE</scope>
    <source>
        <strain evidence="1">USP_2M_L1-L4_2017</strain>
        <tissue evidence="1">Whole body</tissue>
    </source>
</reference>
<sequence>MWSEALRVCREYLPSQEANLRRELGQKSTSFVGTNAFEEARKWLEVGEMRAALDILILDSQAPRSSLIKAADILLHQADPETAAQVGGDLGSRLFAIEEYAVAAQVVTLLSNIRRVNRWYNFTHFTSFLLFSSGIFTGRQVERCY</sequence>
<name>A0AA40FQE7_9HYME</name>
<proteinExistence type="predicted"/>
<dbReference type="Proteomes" id="UP001177670">
    <property type="component" value="Unassembled WGS sequence"/>
</dbReference>
<accession>A0AA40FQE7</accession>
<dbReference type="AlphaFoldDB" id="A0AA40FQE7"/>
<comment type="caution">
    <text evidence="1">The sequence shown here is derived from an EMBL/GenBank/DDBJ whole genome shotgun (WGS) entry which is preliminary data.</text>
</comment>
<gene>
    <name evidence="1" type="ORF">K0M31_008145</name>
</gene>
<keyword evidence="2" id="KW-1185">Reference proteome</keyword>
<evidence type="ECO:0000313" key="2">
    <source>
        <dbReference type="Proteomes" id="UP001177670"/>
    </source>
</evidence>
<dbReference type="EMBL" id="JAHYIQ010000020">
    <property type="protein sequence ID" value="KAK1123437.1"/>
    <property type="molecule type" value="Genomic_DNA"/>
</dbReference>